<feature type="region of interest" description="Disordered" evidence="1">
    <location>
        <begin position="313"/>
        <end position="332"/>
    </location>
</feature>
<gene>
    <name evidence="3" type="ORF">BCF44_101102</name>
</gene>
<comment type="caution">
    <text evidence="3">The sequence shown here is derived from an EMBL/GenBank/DDBJ whole genome shotgun (WGS) entry which is preliminary data.</text>
</comment>
<evidence type="ECO:0000259" key="2">
    <source>
        <dbReference type="Pfam" id="PF01370"/>
    </source>
</evidence>
<dbReference type="Pfam" id="PF01370">
    <property type="entry name" value="Epimerase"/>
    <property type="match status" value="1"/>
</dbReference>
<dbReference type="OrthoDB" id="7941246at2"/>
<dbReference type="Proteomes" id="UP000256269">
    <property type="component" value="Unassembled WGS sequence"/>
</dbReference>
<dbReference type="EMBL" id="QUNO01000001">
    <property type="protein sequence ID" value="REH55086.1"/>
    <property type="molecule type" value="Genomic_DNA"/>
</dbReference>
<dbReference type="InterPro" id="IPR001509">
    <property type="entry name" value="Epimerase_deHydtase"/>
</dbReference>
<dbReference type="Gene3D" id="3.40.50.720">
    <property type="entry name" value="NAD(P)-binding Rossmann-like Domain"/>
    <property type="match status" value="1"/>
</dbReference>
<evidence type="ECO:0000256" key="1">
    <source>
        <dbReference type="SAM" id="MobiDB-lite"/>
    </source>
</evidence>
<dbReference type="PANTHER" id="PTHR48079">
    <property type="entry name" value="PROTEIN YEEZ"/>
    <property type="match status" value="1"/>
</dbReference>
<reference evidence="3 4" key="1">
    <citation type="submission" date="2018-08" db="EMBL/GenBank/DDBJ databases">
        <title>Genomic Encyclopedia of Archaeal and Bacterial Type Strains, Phase II (KMG-II): from individual species to whole genera.</title>
        <authorList>
            <person name="Goeker M."/>
        </authorList>
    </citation>
    <scope>NUCLEOTIDE SEQUENCE [LARGE SCALE GENOMIC DNA]</scope>
    <source>
        <strain evidence="3 4">DSM 45791</strain>
    </source>
</reference>
<dbReference type="RefSeq" id="WP_116172072.1">
    <property type="nucleotide sequence ID" value="NZ_CP144375.1"/>
</dbReference>
<dbReference type="InterPro" id="IPR036291">
    <property type="entry name" value="NAD(P)-bd_dom_sf"/>
</dbReference>
<proteinExistence type="predicted"/>
<keyword evidence="4" id="KW-1185">Reference proteome</keyword>
<dbReference type="GO" id="GO:0004029">
    <property type="term" value="F:aldehyde dehydrogenase (NAD+) activity"/>
    <property type="evidence" value="ECO:0007669"/>
    <property type="project" value="TreeGrafter"/>
</dbReference>
<feature type="domain" description="NAD-dependent epimerase/dehydratase" evidence="2">
    <location>
        <begin position="4"/>
        <end position="73"/>
    </location>
</feature>
<dbReference type="PANTHER" id="PTHR48079:SF6">
    <property type="entry name" value="NAD(P)-BINDING DOMAIN-CONTAINING PROTEIN-RELATED"/>
    <property type="match status" value="1"/>
</dbReference>
<name>A0A3E0I967_9PSEU</name>
<protein>
    <submittedName>
        <fullName evidence="3">Nucleoside-diphosphate-sugar epimerase</fullName>
    </submittedName>
</protein>
<dbReference type="SUPFAM" id="SSF51735">
    <property type="entry name" value="NAD(P)-binding Rossmann-fold domains"/>
    <property type="match status" value="1"/>
</dbReference>
<feature type="region of interest" description="Disordered" evidence="1">
    <location>
        <begin position="108"/>
        <end position="130"/>
    </location>
</feature>
<accession>A0A3E0I967</accession>
<organism evidence="3 4">
    <name type="scientific">Kutzneria buriramensis</name>
    <dbReference type="NCBI Taxonomy" id="1045776"/>
    <lineage>
        <taxon>Bacteria</taxon>
        <taxon>Bacillati</taxon>
        <taxon>Actinomycetota</taxon>
        <taxon>Actinomycetes</taxon>
        <taxon>Pseudonocardiales</taxon>
        <taxon>Pseudonocardiaceae</taxon>
        <taxon>Kutzneria</taxon>
    </lineage>
</organism>
<dbReference type="GO" id="GO:0005737">
    <property type="term" value="C:cytoplasm"/>
    <property type="evidence" value="ECO:0007669"/>
    <property type="project" value="TreeGrafter"/>
</dbReference>
<feature type="compositionally biased region" description="Basic and acidic residues" evidence="1">
    <location>
        <begin position="117"/>
        <end position="127"/>
    </location>
</feature>
<dbReference type="AlphaFoldDB" id="A0A3E0I967"/>
<evidence type="ECO:0000313" key="4">
    <source>
        <dbReference type="Proteomes" id="UP000256269"/>
    </source>
</evidence>
<evidence type="ECO:0000313" key="3">
    <source>
        <dbReference type="EMBL" id="REH55086.1"/>
    </source>
</evidence>
<dbReference type="InterPro" id="IPR051783">
    <property type="entry name" value="NAD(P)-dependent_oxidoreduct"/>
</dbReference>
<sequence>MRLLVLGGTVFLGHTVAAEALRRGHEVVCAARGTGGDVPAGAKLVRLDRSDPDGLEPLKDERFDAVVDVATISYPWVRDAVRALGPNAGHWTFVSSISAYASFEEQGQNEDSTLLAPRREDGTKPDADPGLYGAVKVASENEVLEHLADRAFVVRSGLITGPKDPSDRFGYWPGRFARGGRVLLPPVDGQMTQHVDVRDLAKWIIDAGEQRITGVYNATGISRPLGGLLDEIREILAPAGTETVTVSEELLRDNDVQYWGGPKSLPLWLPPKHMGFTTHDVSKAIAAGLTFRPFEDAVRGALARETELGFDRERRSGLTPAQEREVLDKLQA</sequence>